<evidence type="ECO:0000313" key="3">
    <source>
        <dbReference type="Proteomes" id="UP000223525"/>
    </source>
</evidence>
<comment type="caution">
    <text evidence="2">The sequence shown here is derived from an EMBL/GenBank/DDBJ whole genome shotgun (WGS) entry which is preliminary data.</text>
</comment>
<gene>
    <name evidence="2" type="ORF">CA836_00690</name>
</gene>
<name>A0A2C6AYI6_FUSNP</name>
<accession>A0A2C6AYI6</accession>
<proteinExistence type="predicted"/>
<evidence type="ECO:0000256" key="1">
    <source>
        <dbReference type="SAM" id="MobiDB-lite"/>
    </source>
</evidence>
<dbReference type="Proteomes" id="UP000223525">
    <property type="component" value="Unassembled WGS sequence"/>
</dbReference>
<evidence type="ECO:0008006" key="4">
    <source>
        <dbReference type="Google" id="ProtNLM"/>
    </source>
</evidence>
<dbReference type="AlphaFoldDB" id="A0A2C6AYI6"/>
<reference evidence="2 3" key="1">
    <citation type="submission" date="2017-06" db="EMBL/GenBank/DDBJ databases">
        <title>Draft genome sequence of Fusobacterium nucleatum subsp. polymorphum KCOM 1248 (=ChDC F113).</title>
        <authorList>
            <person name="Kook J.-K."/>
            <person name="Park S.-N."/>
            <person name="Lim Y.K."/>
            <person name="Roh H."/>
        </authorList>
    </citation>
    <scope>NUCLEOTIDE SEQUENCE [LARGE SCALE GENOMIC DNA]</scope>
    <source>
        <strain evidence="3">KCOM 1248 (ChDC F113)</strain>
    </source>
</reference>
<feature type="region of interest" description="Disordered" evidence="1">
    <location>
        <begin position="1"/>
        <end position="27"/>
    </location>
</feature>
<evidence type="ECO:0000313" key="2">
    <source>
        <dbReference type="EMBL" id="PHH98397.1"/>
    </source>
</evidence>
<dbReference type="EMBL" id="NIRK01000001">
    <property type="protein sequence ID" value="PHH98397.1"/>
    <property type="molecule type" value="Genomic_DNA"/>
</dbReference>
<organism evidence="2 3">
    <name type="scientific">Fusobacterium nucleatum subsp. polymorphum</name>
    <name type="common">Fusobacterium polymorphum</name>
    <dbReference type="NCBI Taxonomy" id="76857"/>
    <lineage>
        <taxon>Bacteria</taxon>
        <taxon>Fusobacteriati</taxon>
        <taxon>Fusobacteriota</taxon>
        <taxon>Fusobacteriia</taxon>
        <taxon>Fusobacteriales</taxon>
        <taxon>Fusobacteriaceae</taxon>
        <taxon>Fusobacterium</taxon>
    </lineage>
</organism>
<feature type="compositionally biased region" description="Basic residues" evidence="1">
    <location>
        <begin position="10"/>
        <end position="25"/>
    </location>
</feature>
<protein>
    <recommendedName>
        <fullName evidence="4">STAS domain-containing protein</fullName>
    </recommendedName>
</protein>
<dbReference type="RefSeq" id="WP_099002316.1">
    <property type="nucleotide sequence ID" value="NZ_CP077158.1"/>
</dbReference>
<sequence>MSKHSDKELLKKRKKKKEEKKKKRKNLSEEIKVSLPHKFSLLENYEIVLNFINSLLKRVSYKTKILTLNMIDIKYMDVAALIYTKIILRLLKKENKNLELRGYYPSNPKVKDLLIRSGISIGEEEKVSIFKIRDGKKVNTNLIPEIIRDLENENIKISLASQKALYSILLELMDNTEQHAYPDSTKENNWYFYLQPQEGKIKFVFLDSGEGITETIKKQNFYLSINNSKKVSLANTFDDSTILRMALAGYRVSATRKSNRNKGLPNIFNRSQLEEIKNLKIISRKAAFNFNDDLDLVEELKGTLFYWEVDII</sequence>